<dbReference type="InterPro" id="IPR029787">
    <property type="entry name" value="Nucleotide_cyclase"/>
</dbReference>
<dbReference type="SMART" id="SM00091">
    <property type="entry name" value="PAS"/>
    <property type="match status" value="1"/>
</dbReference>
<dbReference type="EMBL" id="CYGX02000053">
    <property type="protein sequence ID" value="SIT45117.1"/>
    <property type="molecule type" value="Genomic_DNA"/>
</dbReference>
<dbReference type="Pfam" id="PF08447">
    <property type="entry name" value="PAS_3"/>
    <property type="match status" value="1"/>
</dbReference>
<dbReference type="InterPro" id="IPR013655">
    <property type="entry name" value="PAS_fold_3"/>
</dbReference>
<dbReference type="FunFam" id="3.30.70.270:FF:000001">
    <property type="entry name" value="Diguanylate cyclase domain protein"/>
    <property type="match status" value="1"/>
</dbReference>
<feature type="transmembrane region" description="Helical" evidence="8">
    <location>
        <begin position="85"/>
        <end position="108"/>
    </location>
</feature>
<name>A0A1N7SCJ2_9BURK</name>
<dbReference type="STRING" id="1247936.BN2475_530019"/>
<accession>A0A1N7SCJ2</accession>
<dbReference type="Gene3D" id="3.30.70.270">
    <property type="match status" value="1"/>
</dbReference>
<reference evidence="11 12" key="1">
    <citation type="submission" date="2016-12" db="EMBL/GenBank/DDBJ databases">
        <authorList>
            <person name="Song W.-J."/>
            <person name="Kurnit D.M."/>
        </authorList>
    </citation>
    <scope>NUCLEOTIDE SEQUENCE [LARGE SCALE GENOMIC DNA]</scope>
    <source>
        <strain evidence="11 12">STM7296</strain>
    </source>
</reference>
<keyword evidence="6 8" id="KW-0472">Membrane</keyword>
<evidence type="ECO:0000256" key="5">
    <source>
        <dbReference type="ARBA" id="ARBA00022989"/>
    </source>
</evidence>
<dbReference type="PANTHER" id="PTHR45138:SF9">
    <property type="entry name" value="DIGUANYLATE CYCLASE DGCM-RELATED"/>
    <property type="match status" value="1"/>
</dbReference>
<dbReference type="InterPro" id="IPR043128">
    <property type="entry name" value="Rev_trsase/Diguanyl_cyclase"/>
</dbReference>
<evidence type="ECO:0000259" key="10">
    <source>
        <dbReference type="PROSITE" id="PS50887"/>
    </source>
</evidence>
<dbReference type="SMART" id="SM00086">
    <property type="entry name" value="PAC"/>
    <property type="match status" value="1"/>
</dbReference>
<evidence type="ECO:0000256" key="6">
    <source>
        <dbReference type="ARBA" id="ARBA00023136"/>
    </source>
</evidence>
<evidence type="ECO:0000256" key="2">
    <source>
        <dbReference type="ARBA" id="ARBA00012528"/>
    </source>
</evidence>
<proteinExistence type="predicted"/>
<dbReference type="PANTHER" id="PTHR45138">
    <property type="entry name" value="REGULATORY COMPONENTS OF SENSORY TRANSDUCTION SYSTEM"/>
    <property type="match status" value="1"/>
</dbReference>
<feature type="domain" description="PAS" evidence="9">
    <location>
        <begin position="268"/>
        <end position="338"/>
    </location>
</feature>
<dbReference type="PROSITE" id="PS50887">
    <property type="entry name" value="GGDEF"/>
    <property type="match status" value="1"/>
</dbReference>
<feature type="transmembrane region" description="Helical" evidence="8">
    <location>
        <begin position="6"/>
        <end position="22"/>
    </location>
</feature>
<keyword evidence="4 8" id="KW-0812">Transmembrane</keyword>
<dbReference type="GO" id="GO:0052621">
    <property type="term" value="F:diguanylate cyclase activity"/>
    <property type="evidence" value="ECO:0007669"/>
    <property type="project" value="UniProtKB-EC"/>
</dbReference>
<dbReference type="Pfam" id="PF00990">
    <property type="entry name" value="GGDEF"/>
    <property type="match status" value="1"/>
</dbReference>
<dbReference type="InterPro" id="IPR000160">
    <property type="entry name" value="GGDEF_dom"/>
</dbReference>
<dbReference type="GO" id="GO:0005886">
    <property type="term" value="C:plasma membrane"/>
    <property type="evidence" value="ECO:0007669"/>
    <property type="project" value="UniProtKB-SubCell"/>
</dbReference>
<gene>
    <name evidence="11" type="ORF">BN2475_530019</name>
</gene>
<dbReference type="NCBIfam" id="TIGR00229">
    <property type="entry name" value="sensory_box"/>
    <property type="match status" value="1"/>
</dbReference>
<feature type="transmembrane region" description="Helical" evidence="8">
    <location>
        <begin position="158"/>
        <end position="177"/>
    </location>
</feature>
<comment type="subcellular location">
    <subcellularLocation>
        <location evidence="1">Cell membrane</location>
        <topology evidence="1">Multi-pass membrane protein</topology>
    </subcellularLocation>
</comment>
<dbReference type="AlphaFoldDB" id="A0A1N7SCJ2"/>
<feature type="transmembrane region" description="Helical" evidence="8">
    <location>
        <begin position="29"/>
        <end position="46"/>
    </location>
</feature>
<feature type="transmembrane region" description="Helical" evidence="8">
    <location>
        <begin position="52"/>
        <end position="73"/>
    </location>
</feature>
<evidence type="ECO:0000313" key="12">
    <source>
        <dbReference type="Proteomes" id="UP000187012"/>
    </source>
</evidence>
<evidence type="ECO:0000256" key="3">
    <source>
        <dbReference type="ARBA" id="ARBA00022475"/>
    </source>
</evidence>
<protein>
    <recommendedName>
        <fullName evidence="2">diguanylate cyclase</fullName>
        <ecNumber evidence="2">2.7.7.65</ecNumber>
    </recommendedName>
</protein>
<dbReference type="SMART" id="SM00267">
    <property type="entry name" value="GGDEF"/>
    <property type="match status" value="1"/>
</dbReference>
<dbReference type="Gene3D" id="3.30.450.20">
    <property type="entry name" value="PAS domain"/>
    <property type="match status" value="1"/>
</dbReference>
<dbReference type="SUPFAM" id="SSF55073">
    <property type="entry name" value="Nucleotide cyclase"/>
    <property type="match status" value="1"/>
</dbReference>
<dbReference type="PROSITE" id="PS50112">
    <property type="entry name" value="PAS"/>
    <property type="match status" value="1"/>
</dbReference>
<dbReference type="CDD" id="cd00130">
    <property type="entry name" value="PAS"/>
    <property type="match status" value="1"/>
</dbReference>
<dbReference type="InterPro" id="IPR050469">
    <property type="entry name" value="Diguanylate_Cyclase"/>
</dbReference>
<feature type="domain" description="GGDEF" evidence="10">
    <location>
        <begin position="435"/>
        <end position="570"/>
    </location>
</feature>
<evidence type="ECO:0000256" key="1">
    <source>
        <dbReference type="ARBA" id="ARBA00004651"/>
    </source>
</evidence>
<sequence length="580" mass="63599">MAGEIVAVWLADGYLLGHLLAVPGRKKAFVFAGGFVGKLIANLIGGESLYVSLSYTGSGMIEVCTAALLLPQIQSAKELIAPRTLLRFIICAGIIAPLASGAVAVLLLQGVFTTHPFSTFSNWVISDSLGFIIFTPVTLNVISGEWRSFLAPGNRPKSLALLGLVGGVTTLIFAQHAPSLLYWTLPPLALLAFNAELSTVVLGILLFIAIAVPFTVRGHGPLALPQFANMQDRILALQVFTLAALSIVLPITASQVERNRLVAMLIDGHRRFRALAEHAEEVIMQLSADGLFEYVSPRVKTVLGFDADELVGAGISALLLDADRARVQHAMKDAADLQASGSLQYRIRCKDDRVIWVRSYVASMPVGPNEEKPSMVFTLRDIDEQFRAEQKRDAEQRRLEDLAYVDSLTGLKNRRYFDLEFGRRCEAALQSGRNAEMAVLYIDVDFFKNYNDKYGHQQGDACLRAIARYIETTIRRIDVLTRYGGEEFVVLLQDCEISPAIATAERILENVAASSMKHEASPFGKITLSIGVAHTANQEGFEPERLLREADDALYEAKRLGRNRIVAHRHGANGAVKHDV</sequence>
<evidence type="ECO:0000313" key="11">
    <source>
        <dbReference type="EMBL" id="SIT45117.1"/>
    </source>
</evidence>
<dbReference type="InterPro" id="IPR001610">
    <property type="entry name" value="PAC"/>
</dbReference>
<dbReference type="Proteomes" id="UP000187012">
    <property type="component" value="Unassembled WGS sequence"/>
</dbReference>
<dbReference type="Pfam" id="PF05231">
    <property type="entry name" value="MASE1"/>
    <property type="match status" value="1"/>
</dbReference>
<dbReference type="CDD" id="cd01949">
    <property type="entry name" value="GGDEF"/>
    <property type="match status" value="1"/>
</dbReference>
<organism evidence="11 12">
    <name type="scientific">Paraburkholderia ribeironis</name>
    <dbReference type="NCBI Taxonomy" id="1247936"/>
    <lineage>
        <taxon>Bacteria</taxon>
        <taxon>Pseudomonadati</taxon>
        <taxon>Pseudomonadota</taxon>
        <taxon>Betaproteobacteria</taxon>
        <taxon>Burkholderiales</taxon>
        <taxon>Burkholderiaceae</taxon>
        <taxon>Paraburkholderia</taxon>
    </lineage>
</organism>
<dbReference type="EC" id="2.7.7.65" evidence="2"/>
<comment type="catalytic activity">
    <reaction evidence="7">
        <text>2 GTP = 3',3'-c-di-GMP + 2 diphosphate</text>
        <dbReference type="Rhea" id="RHEA:24898"/>
        <dbReference type="ChEBI" id="CHEBI:33019"/>
        <dbReference type="ChEBI" id="CHEBI:37565"/>
        <dbReference type="ChEBI" id="CHEBI:58805"/>
        <dbReference type="EC" id="2.7.7.65"/>
    </reaction>
</comment>
<dbReference type="InterPro" id="IPR035965">
    <property type="entry name" value="PAS-like_dom_sf"/>
</dbReference>
<keyword evidence="12" id="KW-1185">Reference proteome</keyword>
<dbReference type="SUPFAM" id="SSF55785">
    <property type="entry name" value="PYP-like sensor domain (PAS domain)"/>
    <property type="match status" value="1"/>
</dbReference>
<feature type="transmembrane region" description="Helical" evidence="8">
    <location>
        <begin position="234"/>
        <end position="253"/>
    </location>
</feature>
<evidence type="ECO:0000259" key="9">
    <source>
        <dbReference type="PROSITE" id="PS50112"/>
    </source>
</evidence>
<dbReference type="InterPro" id="IPR007895">
    <property type="entry name" value="MASE1"/>
</dbReference>
<evidence type="ECO:0000256" key="8">
    <source>
        <dbReference type="SAM" id="Phobius"/>
    </source>
</evidence>
<dbReference type="NCBIfam" id="TIGR00254">
    <property type="entry name" value="GGDEF"/>
    <property type="match status" value="1"/>
</dbReference>
<evidence type="ECO:0000256" key="4">
    <source>
        <dbReference type="ARBA" id="ARBA00022692"/>
    </source>
</evidence>
<evidence type="ECO:0000256" key="7">
    <source>
        <dbReference type="ARBA" id="ARBA00034247"/>
    </source>
</evidence>
<feature type="transmembrane region" description="Helical" evidence="8">
    <location>
        <begin position="189"/>
        <end position="214"/>
    </location>
</feature>
<keyword evidence="5 8" id="KW-1133">Transmembrane helix</keyword>
<feature type="transmembrane region" description="Helical" evidence="8">
    <location>
        <begin position="128"/>
        <end position="146"/>
    </location>
</feature>
<keyword evidence="3" id="KW-1003">Cell membrane</keyword>
<dbReference type="InterPro" id="IPR000014">
    <property type="entry name" value="PAS"/>
</dbReference>